<comment type="caution">
    <text evidence="3">The sequence shown here is derived from an EMBL/GenBank/DDBJ whole genome shotgun (WGS) entry which is preliminary data.</text>
</comment>
<name>A0AAP4C073_9CORY</name>
<evidence type="ECO:0000313" key="4">
    <source>
        <dbReference type="Proteomes" id="UP001230317"/>
    </source>
</evidence>
<evidence type="ECO:0000256" key="1">
    <source>
        <dbReference type="SAM" id="MobiDB-lite"/>
    </source>
</evidence>
<feature type="region of interest" description="Disordered" evidence="1">
    <location>
        <begin position="116"/>
        <end position="145"/>
    </location>
</feature>
<evidence type="ECO:0000313" key="3">
    <source>
        <dbReference type="EMBL" id="MDK4335759.1"/>
    </source>
</evidence>
<gene>
    <name evidence="3" type="ORF">QPX58_10115</name>
</gene>
<feature type="signal peptide" evidence="2">
    <location>
        <begin position="1"/>
        <end position="28"/>
    </location>
</feature>
<dbReference type="AlphaFoldDB" id="A0AAP4C073"/>
<protein>
    <recommendedName>
        <fullName evidence="5">Secreted protein</fullName>
    </recommendedName>
</protein>
<evidence type="ECO:0000256" key="2">
    <source>
        <dbReference type="SAM" id="SignalP"/>
    </source>
</evidence>
<dbReference type="EMBL" id="JASNVU010000014">
    <property type="protein sequence ID" value="MDK4335759.1"/>
    <property type="molecule type" value="Genomic_DNA"/>
</dbReference>
<accession>A0AAP4C073</accession>
<organism evidence="3 4">
    <name type="scientific">Corynebacterium accolens</name>
    <dbReference type="NCBI Taxonomy" id="38284"/>
    <lineage>
        <taxon>Bacteria</taxon>
        <taxon>Bacillati</taxon>
        <taxon>Actinomycetota</taxon>
        <taxon>Actinomycetes</taxon>
        <taxon>Mycobacteriales</taxon>
        <taxon>Corynebacteriaceae</taxon>
        <taxon>Corynebacterium</taxon>
    </lineage>
</organism>
<keyword evidence="2" id="KW-0732">Signal</keyword>
<proteinExistence type="predicted"/>
<reference evidence="3" key="1">
    <citation type="submission" date="2023-05" db="EMBL/GenBank/DDBJ databases">
        <title>Metabolic capabilities are highly conserved among human nasal-associated Corynebacterium species in pangenomic analyses.</title>
        <authorList>
            <person name="Tran T.H."/>
            <person name="Roberts A.Q."/>
            <person name="Escapa I.F."/>
            <person name="Gao W."/>
            <person name="Conlan S."/>
            <person name="Kong H."/>
            <person name="Segre J.A."/>
            <person name="Kelly M.S."/>
            <person name="Lemon K.P."/>
        </authorList>
    </citation>
    <scope>NUCLEOTIDE SEQUENCE</scope>
    <source>
        <strain evidence="3">KPL2618</strain>
    </source>
</reference>
<feature type="chain" id="PRO_5042852461" description="Secreted protein" evidence="2">
    <location>
        <begin position="29"/>
        <end position="198"/>
    </location>
</feature>
<feature type="compositionally biased region" description="Basic and acidic residues" evidence="1">
    <location>
        <begin position="116"/>
        <end position="134"/>
    </location>
</feature>
<evidence type="ECO:0008006" key="5">
    <source>
        <dbReference type="Google" id="ProtNLM"/>
    </source>
</evidence>
<dbReference type="RefSeq" id="WP_284642592.1">
    <property type="nucleotide sequence ID" value="NZ_JASNVU010000014.1"/>
</dbReference>
<dbReference type="Proteomes" id="UP001230317">
    <property type="component" value="Unassembled WGS sequence"/>
</dbReference>
<sequence length="198" mass="20998">MKLNKRVLASAALSVSLATSAVAPVAWADDDAPHLRCEQNFRVGSDFDADVNGNVAEHLKRNCKMTAEQISKLNIEDLKSVAKELRKADGSLAIGPKEIDQLTTAKVNYEAEINEAADKAKEPGDNPGADEKLPKPPMSGGGSGEGSSNFGNIFGVISGFASLATVVAGIAKIFNQNSGLARLLQPLRDFLAQFNIKF</sequence>